<gene>
    <name evidence="8" type="ORF">HPHI1048_LOCUS727</name>
</gene>
<dbReference type="AlphaFoldDB" id="A0A7S0HAV5"/>
<keyword evidence="4 7" id="KW-1133">Transmembrane helix</keyword>
<evidence type="ECO:0000256" key="4">
    <source>
        <dbReference type="ARBA" id="ARBA00022989"/>
    </source>
</evidence>
<evidence type="ECO:0000256" key="1">
    <source>
        <dbReference type="ARBA" id="ARBA00004141"/>
    </source>
</evidence>
<dbReference type="GO" id="GO:0005783">
    <property type="term" value="C:endoplasmic reticulum"/>
    <property type="evidence" value="ECO:0007669"/>
    <property type="project" value="GOC"/>
</dbReference>
<accession>A0A7S0HAV5</accession>
<keyword evidence="3 7" id="KW-0812">Transmembrane</keyword>
<keyword evidence="5 6" id="KW-0472">Membrane</keyword>
<protein>
    <recommendedName>
        <fullName evidence="6">Protein RER1</fullName>
    </recommendedName>
</protein>
<evidence type="ECO:0000256" key="7">
    <source>
        <dbReference type="SAM" id="Phobius"/>
    </source>
</evidence>
<dbReference type="PIRSF" id="PIRSF016013">
    <property type="entry name" value="AtER_Rer1p"/>
    <property type="match status" value="1"/>
</dbReference>
<comment type="similarity">
    <text evidence="2 6">Belongs to the RER1 family.</text>
</comment>
<organism evidence="8">
    <name type="scientific">Hanusia phi</name>
    <dbReference type="NCBI Taxonomy" id="3032"/>
    <lineage>
        <taxon>Eukaryota</taxon>
        <taxon>Cryptophyceae</taxon>
        <taxon>Pyrenomonadales</taxon>
        <taxon>Geminigeraceae</taxon>
        <taxon>Hanusia</taxon>
    </lineage>
</organism>
<evidence type="ECO:0000256" key="5">
    <source>
        <dbReference type="ARBA" id="ARBA00023136"/>
    </source>
</evidence>
<evidence type="ECO:0000256" key="6">
    <source>
        <dbReference type="PIRNR" id="PIRNR016013"/>
    </source>
</evidence>
<dbReference type="GO" id="GO:0000139">
    <property type="term" value="C:Golgi membrane"/>
    <property type="evidence" value="ECO:0007669"/>
    <property type="project" value="TreeGrafter"/>
</dbReference>
<comment type="subcellular location">
    <subcellularLocation>
        <location evidence="1">Membrane</location>
        <topology evidence="1">Multi-pass membrane protein</topology>
    </subcellularLocation>
</comment>
<dbReference type="GO" id="GO:0006621">
    <property type="term" value="P:protein retention in ER lumen"/>
    <property type="evidence" value="ECO:0007669"/>
    <property type="project" value="TreeGrafter"/>
</dbReference>
<evidence type="ECO:0000313" key="8">
    <source>
        <dbReference type="EMBL" id="CAD8466321.1"/>
    </source>
</evidence>
<evidence type="ECO:0000256" key="2">
    <source>
        <dbReference type="ARBA" id="ARBA00006070"/>
    </source>
</evidence>
<dbReference type="PANTHER" id="PTHR10743">
    <property type="entry name" value="PROTEIN RER1"/>
    <property type="match status" value="1"/>
</dbReference>
<sequence length="191" mass="21800">MSFPAAGGPHDFSDDGGLEESTPFQKQLHQLYMRFTTLKDSTAPHTGARWIGTAVLFIIYCIRILLVNGWYIVTYGLGIYILNLGIGFLSPASDPATDGSVLPTNEADEFKPFVRKLPEFKFWYGVTRGIVIAFCMTFFSVFNIPVFWPILVCYFFALFIMTMRRQIQHMIKHRYIPITFGKPKFKGKDST</sequence>
<reference evidence="8" key="1">
    <citation type="submission" date="2021-01" db="EMBL/GenBank/DDBJ databases">
        <authorList>
            <person name="Corre E."/>
            <person name="Pelletier E."/>
            <person name="Niang G."/>
            <person name="Scheremetjew M."/>
            <person name="Finn R."/>
            <person name="Kale V."/>
            <person name="Holt S."/>
            <person name="Cochrane G."/>
            <person name="Meng A."/>
            <person name="Brown T."/>
            <person name="Cohen L."/>
        </authorList>
    </citation>
    <scope>NUCLEOTIDE SEQUENCE</scope>
    <source>
        <strain evidence="8">CCMP325</strain>
    </source>
</reference>
<proteinExistence type="inferred from homology"/>
<dbReference type="GO" id="GO:0006890">
    <property type="term" value="P:retrograde vesicle-mediated transport, Golgi to endoplasmic reticulum"/>
    <property type="evidence" value="ECO:0007669"/>
    <property type="project" value="TreeGrafter"/>
</dbReference>
<feature type="transmembrane region" description="Helical" evidence="7">
    <location>
        <begin position="72"/>
        <end position="90"/>
    </location>
</feature>
<name>A0A7S0HAV5_9CRYP</name>
<feature type="transmembrane region" description="Helical" evidence="7">
    <location>
        <begin position="47"/>
        <end position="66"/>
    </location>
</feature>
<feature type="transmembrane region" description="Helical" evidence="7">
    <location>
        <begin position="122"/>
        <end position="140"/>
    </location>
</feature>
<dbReference type="Pfam" id="PF03248">
    <property type="entry name" value="Rer1"/>
    <property type="match status" value="1"/>
</dbReference>
<dbReference type="PANTHER" id="PTHR10743:SF0">
    <property type="entry name" value="PROTEIN RER1"/>
    <property type="match status" value="1"/>
</dbReference>
<dbReference type="InterPro" id="IPR004932">
    <property type="entry name" value="Rer1"/>
</dbReference>
<evidence type="ECO:0000256" key="3">
    <source>
        <dbReference type="ARBA" id="ARBA00022692"/>
    </source>
</evidence>
<dbReference type="EMBL" id="HBEO01001046">
    <property type="protein sequence ID" value="CAD8466321.1"/>
    <property type="molecule type" value="Transcribed_RNA"/>
</dbReference>
<comment type="function">
    <text evidence="6">Involved in the retrieval of endoplasmic reticulum membrane proteins from the early Golgi compartment.</text>
</comment>